<organism evidence="1 2">
    <name type="scientific">Dorcoceras hygrometricum</name>
    <dbReference type="NCBI Taxonomy" id="472368"/>
    <lineage>
        <taxon>Eukaryota</taxon>
        <taxon>Viridiplantae</taxon>
        <taxon>Streptophyta</taxon>
        <taxon>Embryophyta</taxon>
        <taxon>Tracheophyta</taxon>
        <taxon>Spermatophyta</taxon>
        <taxon>Magnoliopsida</taxon>
        <taxon>eudicotyledons</taxon>
        <taxon>Gunneridae</taxon>
        <taxon>Pentapetalae</taxon>
        <taxon>asterids</taxon>
        <taxon>lamiids</taxon>
        <taxon>Lamiales</taxon>
        <taxon>Gesneriaceae</taxon>
        <taxon>Didymocarpoideae</taxon>
        <taxon>Trichosporeae</taxon>
        <taxon>Loxocarpinae</taxon>
        <taxon>Dorcoceras</taxon>
    </lineage>
</organism>
<proteinExistence type="predicted"/>
<dbReference type="AlphaFoldDB" id="A0A2Z7CN08"/>
<accession>A0A2Z7CN08</accession>
<dbReference type="Proteomes" id="UP000250235">
    <property type="component" value="Unassembled WGS sequence"/>
</dbReference>
<reference evidence="1 2" key="1">
    <citation type="journal article" date="2015" name="Proc. Natl. Acad. Sci. U.S.A.">
        <title>The resurrection genome of Boea hygrometrica: A blueprint for survival of dehydration.</title>
        <authorList>
            <person name="Xiao L."/>
            <person name="Yang G."/>
            <person name="Zhang L."/>
            <person name="Yang X."/>
            <person name="Zhao S."/>
            <person name="Ji Z."/>
            <person name="Zhou Q."/>
            <person name="Hu M."/>
            <person name="Wang Y."/>
            <person name="Chen M."/>
            <person name="Xu Y."/>
            <person name="Jin H."/>
            <person name="Xiao X."/>
            <person name="Hu G."/>
            <person name="Bao F."/>
            <person name="Hu Y."/>
            <person name="Wan P."/>
            <person name="Li L."/>
            <person name="Deng X."/>
            <person name="Kuang T."/>
            <person name="Xiang C."/>
            <person name="Zhu J.K."/>
            <person name="Oliver M.J."/>
            <person name="He Y."/>
        </authorList>
    </citation>
    <scope>NUCLEOTIDE SEQUENCE [LARGE SCALE GENOMIC DNA]</scope>
    <source>
        <strain evidence="2">cv. XS01</strain>
    </source>
</reference>
<dbReference type="EMBL" id="KQ994483">
    <property type="protein sequence ID" value="KZV48143.1"/>
    <property type="molecule type" value="Genomic_DNA"/>
</dbReference>
<protein>
    <submittedName>
        <fullName evidence="1">Uncharacterized protein</fullName>
    </submittedName>
</protein>
<evidence type="ECO:0000313" key="2">
    <source>
        <dbReference type="Proteomes" id="UP000250235"/>
    </source>
</evidence>
<evidence type="ECO:0000313" key="1">
    <source>
        <dbReference type="EMBL" id="KZV48143.1"/>
    </source>
</evidence>
<sequence>MRRRPSFPPRAHARATTMRAGREWRLGVVLHDAQPLRMRRPRVAALPRARDARCGALAARLARGGRPLVARGCTLAAAAGQRWAALVKAMHAAGCAQGYAVMRAAVRSRAPLRRARFRGGAAGRPPLRRVSGDVVTAGLISSRVWFGPVPGSP</sequence>
<gene>
    <name evidence="1" type="ORF">F511_25039</name>
</gene>
<name>A0A2Z7CN08_9LAMI</name>
<keyword evidence="2" id="KW-1185">Reference proteome</keyword>